<protein>
    <recommendedName>
        <fullName evidence="4">Core-binding (CB) domain-containing protein</fullName>
    </recommendedName>
</protein>
<dbReference type="HOGENOM" id="CLU_466837_0_0_5"/>
<proteinExistence type="predicted"/>
<evidence type="ECO:0008006" key="4">
    <source>
        <dbReference type="Google" id="ProtNLM"/>
    </source>
</evidence>
<gene>
    <name evidence="2" type="ORF">SKP52_01535</name>
</gene>
<dbReference type="GO" id="GO:0006310">
    <property type="term" value="P:DNA recombination"/>
    <property type="evidence" value="ECO:0007669"/>
    <property type="project" value="UniProtKB-KW"/>
</dbReference>
<keyword evidence="1" id="KW-0233">DNA recombination</keyword>
<keyword evidence="3" id="KW-1185">Reference proteome</keyword>
<evidence type="ECO:0000313" key="3">
    <source>
        <dbReference type="Proteomes" id="UP000030907"/>
    </source>
</evidence>
<dbReference type="KEGG" id="sphk:SKP52_01535"/>
<accession>A0A0A7PBF4</accession>
<sequence length="584" mass="64991">MPNGRRIDRRLNAEDRGSAVATFRGAWGENTRAFDFSTLGLSMELTIFLAEAFAGQYTAAASTTRRAQWYSIATFARFAAGEGNLSLVTDFTSEMVGRYMLWLDRQRSASGDRWSEAYKGNALTSLRQLVEWTRRNRPERLPCRIDFTRGSYDIRSAKPRPRLTSAELKAILVHCYEEIDEAWLMFRIGRQAIETSGELNGIDPRLVDTIRKLARVDDGIVPGRRKMERAGVPWSTAVRHGGLQQVAPYLHLTGEAAVAFYIAIVIQTAGNPAPMRLIGRDCLTTHPLDDNRLMVEWDKPRAGRKYKRVQRRSFDTRRAYAAPNLINRLLQMTAPLARRARPQDKEKLFLLLSGQTGAVTALPHPTLWKGVKRFVARRNAKVAVNSADACRLPALPDIAPAFLRGSVATEYYKASGGDIVVTQAQLNHGNVSTTDRYVRGPETERIQHETIARAQAMLVAWVTGVEPPKGKPRCRPGRATMPFAHDCLDPANGACDGTLCPHYGACLRCPGLVIPLDAHHLARILQAIAALVDARDRIDPVRWEGVYAPSHRILLSDILPDFPTGLHAEAEKLVSMLPPLPVLE</sequence>
<evidence type="ECO:0000256" key="1">
    <source>
        <dbReference type="ARBA" id="ARBA00023172"/>
    </source>
</evidence>
<dbReference type="Gene3D" id="1.10.443.10">
    <property type="entry name" value="Intergrase catalytic core"/>
    <property type="match status" value="1"/>
</dbReference>
<dbReference type="SUPFAM" id="SSF56349">
    <property type="entry name" value="DNA breaking-rejoining enzymes"/>
    <property type="match status" value="1"/>
</dbReference>
<dbReference type="GO" id="GO:0015074">
    <property type="term" value="P:DNA integration"/>
    <property type="evidence" value="ECO:0007669"/>
    <property type="project" value="InterPro"/>
</dbReference>
<dbReference type="InterPro" id="IPR013762">
    <property type="entry name" value="Integrase-like_cat_sf"/>
</dbReference>
<evidence type="ECO:0000313" key="2">
    <source>
        <dbReference type="EMBL" id="AJA07244.1"/>
    </source>
</evidence>
<name>A0A0A7PBF4_9SPHN</name>
<dbReference type="RefSeq" id="WP_039570909.1">
    <property type="nucleotide sequence ID" value="NZ_CP009122.1"/>
</dbReference>
<dbReference type="Proteomes" id="UP000030907">
    <property type="component" value="Chromosome"/>
</dbReference>
<dbReference type="STRING" id="1515612.SKP52_01535"/>
<dbReference type="EMBL" id="CP009122">
    <property type="protein sequence ID" value="AJA07244.1"/>
    <property type="molecule type" value="Genomic_DNA"/>
</dbReference>
<organism evidence="2 3">
    <name type="scientific">Sphingopyxis fribergensis</name>
    <dbReference type="NCBI Taxonomy" id="1515612"/>
    <lineage>
        <taxon>Bacteria</taxon>
        <taxon>Pseudomonadati</taxon>
        <taxon>Pseudomonadota</taxon>
        <taxon>Alphaproteobacteria</taxon>
        <taxon>Sphingomonadales</taxon>
        <taxon>Sphingomonadaceae</taxon>
        <taxon>Sphingopyxis</taxon>
    </lineage>
</organism>
<dbReference type="OrthoDB" id="7804209at2"/>
<dbReference type="GO" id="GO:0003677">
    <property type="term" value="F:DNA binding"/>
    <property type="evidence" value="ECO:0007669"/>
    <property type="project" value="InterPro"/>
</dbReference>
<dbReference type="AlphaFoldDB" id="A0A0A7PBF4"/>
<reference evidence="2 3" key="1">
    <citation type="journal article" date="2015" name="Int. J. Syst. Evol. Microbiol.">
        <title>Description of Sphingopyxis fribergensis sp. nov. - a soil bacterium with the ability to degrade styrene and phenylacetic acid.</title>
        <authorList>
            <person name="Oelschlagel M."/>
            <person name="Ruckert C."/>
            <person name="Kalinowski J."/>
            <person name="Schmidt G."/>
            <person name="Schlomann M."/>
            <person name="Tischler D."/>
        </authorList>
    </citation>
    <scope>NUCLEOTIDE SEQUENCE [LARGE SCALE GENOMIC DNA]</scope>
    <source>
        <strain evidence="2 3">Kp5.2</strain>
    </source>
</reference>
<dbReference type="InterPro" id="IPR011010">
    <property type="entry name" value="DNA_brk_join_enz"/>
</dbReference>